<organism evidence="1">
    <name type="scientific">uncultured Caudovirales phage</name>
    <dbReference type="NCBI Taxonomy" id="2100421"/>
    <lineage>
        <taxon>Viruses</taxon>
        <taxon>Duplodnaviria</taxon>
        <taxon>Heunggongvirae</taxon>
        <taxon>Uroviricota</taxon>
        <taxon>Caudoviricetes</taxon>
        <taxon>Peduoviridae</taxon>
        <taxon>Maltschvirus</taxon>
        <taxon>Maltschvirus maltsch</taxon>
    </lineage>
</organism>
<gene>
    <name evidence="1" type="ORF">UFOVP130_29</name>
</gene>
<name>A0A6J5LC83_9CAUD</name>
<dbReference type="EMBL" id="LR796251">
    <property type="protein sequence ID" value="CAB4130727.1"/>
    <property type="molecule type" value="Genomic_DNA"/>
</dbReference>
<accession>A0A6J5LC83</accession>
<reference evidence="1" key="1">
    <citation type="submission" date="2020-04" db="EMBL/GenBank/DDBJ databases">
        <authorList>
            <person name="Chiriac C."/>
            <person name="Salcher M."/>
            <person name="Ghai R."/>
            <person name="Kavagutti S V."/>
        </authorList>
    </citation>
    <scope>NUCLEOTIDE SEQUENCE</scope>
</reference>
<protein>
    <submittedName>
        <fullName evidence="1">Uncharacterized protein</fullName>
    </submittedName>
</protein>
<sequence length="65" mass="6593">MPASTSGSKTVTTAVAPHLSATSLTALLAIAVENLTVAQFDQIKDALDRVPKGRTPGSTIGSLLT</sequence>
<evidence type="ECO:0000313" key="1">
    <source>
        <dbReference type="EMBL" id="CAB4130727.1"/>
    </source>
</evidence>
<proteinExistence type="predicted"/>